<dbReference type="EMBL" id="LN885086">
    <property type="protein sequence ID" value="CUQ66623.1"/>
    <property type="molecule type" value="Genomic_DNA"/>
</dbReference>
<feature type="signal peptide" evidence="2">
    <location>
        <begin position="1"/>
        <end position="24"/>
    </location>
</feature>
<dbReference type="KEGG" id="nio:NITINOP_1648"/>
<name>A0A0S4KS99_9BACT</name>
<feature type="region of interest" description="Disordered" evidence="1">
    <location>
        <begin position="178"/>
        <end position="211"/>
    </location>
</feature>
<dbReference type="STRING" id="1715989.NITINOP_1648"/>
<evidence type="ECO:0000313" key="4">
    <source>
        <dbReference type="Proteomes" id="UP000066284"/>
    </source>
</evidence>
<keyword evidence="4" id="KW-1185">Reference proteome</keyword>
<organism evidence="3 4">
    <name type="scientific">Candidatus Nitrospira inopinata</name>
    <dbReference type="NCBI Taxonomy" id="1715989"/>
    <lineage>
        <taxon>Bacteria</taxon>
        <taxon>Pseudomonadati</taxon>
        <taxon>Nitrospirota</taxon>
        <taxon>Nitrospiria</taxon>
        <taxon>Nitrospirales</taxon>
        <taxon>Nitrospiraceae</taxon>
        <taxon>Nitrospira</taxon>
    </lineage>
</organism>
<proteinExistence type="predicted"/>
<protein>
    <submittedName>
        <fullName evidence="3">Uncharacterized protein</fullName>
    </submittedName>
</protein>
<reference evidence="4" key="1">
    <citation type="submission" date="2015-09" db="EMBL/GenBank/DDBJ databases">
        <authorList>
            <person name="Daims H."/>
        </authorList>
    </citation>
    <scope>NUCLEOTIDE SEQUENCE [LARGE SCALE GENOMIC DNA]</scope>
</reference>
<feature type="compositionally biased region" description="Basic and acidic residues" evidence="1">
    <location>
        <begin position="190"/>
        <end position="211"/>
    </location>
</feature>
<evidence type="ECO:0000256" key="2">
    <source>
        <dbReference type="SAM" id="SignalP"/>
    </source>
</evidence>
<dbReference type="RefSeq" id="WP_158023289.1">
    <property type="nucleotide sequence ID" value="NZ_LN885086.1"/>
</dbReference>
<sequence>MKRSGMSFLLCGALIVCMAVPAVAQSSDVGPRGDTGPGSDGDTEALPLKIRGKDWCPASPTSVFPDGTFKNFNIRRAYTIAIANDPSGNGAITGRINRNSSSHVDASLTEFDLHGRAYFRNPSRHTIEFVLHGAHPDIPGIFITMRGQASLHKQTGAIQKAMGTFVYERDHERSPDPAVHCFGSGTFVAGKEKDDDKKGEKDDDKRDNEKW</sequence>
<evidence type="ECO:0000256" key="1">
    <source>
        <dbReference type="SAM" id="MobiDB-lite"/>
    </source>
</evidence>
<dbReference type="Proteomes" id="UP000066284">
    <property type="component" value="Chromosome 1"/>
</dbReference>
<gene>
    <name evidence="3" type="ORF">NITINOP_1648</name>
</gene>
<keyword evidence="2" id="KW-0732">Signal</keyword>
<evidence type="ECO:0000313" key="3">
    <source>
        <dbReference type="EMBL" id="CUQ66623.1"/>
    </source>
</evidence>
<dbReference type="AlphaFoldDB" id="A0A0S4KS99"/>
<accession>A0A0S4KS99</accession>
<feature type="chain" id="PRO_5006623510" evidence="2">
    <location>
        <begin position="25"/>
        <end position="211"/>
    </location>
</feature>